<dbReference type="EMBL" id="CP003379">
    <property type="protein sequence ID" value="AFL88421.1"/>
    <property type="molecule type" value="Genomic_DNA"/>
</dbReference>
<dbReference type="Proteomes" id="UP000006056">
    <property type="component" value="Chromosome"/>
</dbReference>
<dbReference type="RefSeq" id="WP_014785990.1">
    <property type="nucleotide sequence ID" value="NC_018014.1"/>
</dbReference>
<dbReference type="HOGENOM" id="CLU_168334_0_0_0"/>
<dbReference type="EMBL" id="CP003379">
    <property type="protein sequence ID" value="AFL88762.1"/>
    <property type="molecule type" value="Genomic_DNA"/>
</dbReference>
<accession>I3ZHP4</accession>
<dbReference type="eggNOG" id="ENOG5032RYY">
    <property type="taxonomic scope" value="Bacteria"/>
</dbReference>
<proteinExistence type="predicted"/>
<dbReference type="STRING" id="926566.Terro_2152"/>
<sequence>MPGPLFHVGAIAICAHGTGVVNVISSNTRVLVSGMPVATVTDQAMIAGCLFLATSPTPQPCLRVQWVTPAARVLINGQPALLQTSVGLGLGPTQAPQGPINIVSTQPRVIGT</sequence>
<organism evidence="2 3">
    <name type="scientific">Terriglobus roseus (strain DSM 18391 / NRRL B-41598 / KBS 63)</name>
    <dbReference type="NCBI Taxonomy" id="926566"/>
    <lineage>
        <taxon>Bacteria</taxon>
        <taxon>Pseudomonadati</taxon>
        <taxon>Acidobacteriota</taxon>
        <taxon>Terriglobia</taxon>
        <taxon>Terriglobales</taxon>
        <taxon>Acidobacteriaceae</taxon>
        <taxon>Terriglobus</taxon>
    </lineage>
</organism>
<evidence type="ECO:0008006" key="4">
    <source>
        <dbReference type="Google" id="ProtNLM"/>
    </source>
</evidence>
<evidence type="ECO:0000313" key="3">
    <source>
        <dbReference type="Proteomes" id="UP000006056"/>
    </source>
</evidence>
<dbReference type="KEGG" id="trs:Terro_2516"/>
<dbReference type="AlphaFoldDB" id="I3ZHP4"/>
<keyword evidence="3" id="KW-1185">Reference proteome</keyword>
<gene>
    <name evidence="1" type="ordered locus">Terro_2152</name>
    <name evidence="2" type="ordered locus">Terro_2516</name>
</gene>
<evidence type="ECO:0000313" key="2">
    <source>
        <dbReference type="EMBL" id="AFL88762.1"/>
    </source>
</evidence>
<protein>
    <recommendedName>
        <fullName evidence="4">PAAR motif-containing protein</fullName>
    </recommendedName>
</protein>
<name>I3ZHP4_TERRK</name>
<evidence type="ECO:0000313" key="1">
    <source>
        <dbReference type="EMBL" id="AFL88421.1"/>
    </source>
</evidence>
<dbReference type="Gene3D" id="2.60.200.60">
    <property type="match status" value="1"/>
</dbReference>
<reference evidence="2 3" key="1">
    <citation type="submission" date="2012-06" db="EMBL/GenBank/DDBJ databases">
        <title>Complete genome of Terriglobus roseus DSM 18391.</title>
        <authorList>
            <consortium name="US DOE Joint Genome Institute (JGI-PGF)"/>
            <person name="Lucas S."/>
            <person name="Copeland A."/>
            <person name="Lapidus A."/>
            <person name="Glavina del Rio T."/>
            <person name="Dalin E."/>
            <person name="Tice H."/>
            <person name="Bruce D."/>
            <person name="Goodwin L."/>
            <person name="Pitluck S."/>
            <person name="Peters L."/>
            <person name="Mikhailova N."/>
            <person name="Munk A.C.C."/>
            <person name="Kyrpides N."/>
            <person name="Mavromatis K."/>
            <person name="Ivanova N."/>
            <person name="Brettin T."/>
            <person name="Detter J.C."/>
            <person name="Han C."/>
            <person name="Larimer F."/>
            <person name="Land M."/>
            <person name="Hauser L."/>
            <person name="Markowitz V."/>
            <person name="Cheng J.-F."/>
            <person name="Hugenholtz P."/>
            <person name="Woyke T."/>
            <person name="Wu D."/>
            <person name="Brambilla E."/>
            <person name="Klenk H.-P."/>
            <person name="Eisen J.A."/>
        </authorList>
    </citation>
    <scope>NUCLEOTIDE SEQUENCE [LARGE SCALE GENOMIC DNA]</scope>
    <source>
        <strain evidence="2">DSM 18391</strain>
        <strain evidence="3">DSM 18391 / NRRL B-41598 / KBS 63</strain>
    </source>
</reference>
<dbReference type="KEGG" id="trs:Terro_2152"/>
<dbReference type="OrthoDB" id="675629at2"/>